<comment type="caution">
    <text evidence="1">The sequence shown here is derived from an EMBL/GenBank/DDBJ whole genome shotgun (WGS) entry which is preliminary data.</text>
</comment>
<accession>A0A8S0X8V3</accession>
<evidence type="ECO:0000313" key="1">
    <source>
        <dbReference type="EMBL" id="CAA7270702.1"/>
    </source>
</evidence>
<gene>
    <name evidence="1" type="ORF">AAE3_LOCUS12928</name>
</gene>
<sequence>MSTLRLMTSNCTGGGTAGFERLLSTCSRTLEHLHIDAYFEVQSYIGERLVDNVYCDSILAASRIPPLPRLRTLSVDQLLYCTEYLVRDGVRVEDLFYTLPGGWFQKLIKQLRPPMHDGAMSSFEEMVIYLELDFSESDEVHPNWANTFLSVFHSPTFAGVRSRVTISDLTPTRHASTTRMLDDIRQSTSFKQLVAEGNIVAQSMQ</sequence>
<organism evidence="1 2">
    <name type="scientific">Cyclocybe aegerita</name>
    <name type="common">Black poplar mushroom</name>
    <name type="synonym">Agrocybe aegerita</name>
    <dbReference type="NCBI Taxonomy" id="1973307"/>
    <lineage>
        <taxon>Eukaryota</taxon>
        <taxon>Fungi</taxon>
        <taxon>Dikarya</taxon>
        <taxon>Basidiomycota</taxon>
        <taxon>Agaricomycotina</taxon>
        <taxon>Agaricomycetes</taxon>
        <taxon>Agaricomycetidae</taxon>
        <taxon>Agaricales</taxon>
        <taxon>Agaricineae</taxon>
        <taxon>Bolbitiaceae</taxon>
        <taxon>Cyclocybe</taxon>
    </lineage>
</organism>
<dbReference type="EMBL" id="CACVBS010000094">
    <property type="protein sequence ID" value="CAA7270702.1"/>
    <property type="molecule type" value="Genomic_DNA"/>
</dbReference>
<dbReference type="Proteomes" id="UP000467700">
    <property type="component" value="Unassembled WGS sequence"/>
</dbReference>
<proteinExistence type="predicted"/>
<dbReference type="AlphaFoldDB" id="A0A8S0X8V3"/>
<name>A0A8S0X8V3_CYCAE</name>
<keyword evidence="2" id="KW-1185">Reference proteome</keyword>
<evidence type="ECO:0000313" key="2">
    <source>
        <dbReference type="Proteomes" id="UP000467700"/>
    </source>
</evidence>
<reference evidence="1 2" key="1">
    <citation type="submission" date="2020-01" db="EMBL/GenBank/DDBJ databases">
        <authorList>
            <person name="Gupta K D."/>
        </authorList>
    </citation>
    <scope>NUCLEOTIDE SEQUENCE [LARGE SCALE GENOMIC DNA]</scope>
</reference>
<protein>
    <submittedName>
        <fullName evidence="1">Uncharacterized protein</fullName>
    </submittedName>
</protein>